<organism evidence="4 5">
    <name type="scientific">Corynebacterium stationis</name>
    <dbReference type="NCBI Taxonomy" id="1705"/>
    <lineage>
        <taxon>Bacteria</taxon>
        <taxon>Bacillati</taxon>
        <taxon>Actinomycetota</taxon>
        <taxon>Actinomycetes</taxon>
        <taxon>Mycobacteriales</taxon>
        <taxon>Corynebacteriaceae</taxon>
        <taxon>Corynebacterium</taxon>
    </lineage>
</organism>
<feature type="transmembrane region" description="Helical" evidence="2">
    <location>
        <begin position="103"/>
        <end position="120"/>
    </location>
</feature>
<reference evidence="4 5" key="1">
    <citation type="submission" date="2020-04" db="EMBL/GenBank/DDBJ databases">
        <authorList>
            <person name="Hitch T.C.A."/>
            <person name="Wylensek D."/>
            <person name="Clavel T."/>
        </authorList>
    </citation>
    <scope>NUCLEOTIDE SEQUENCE [LARGE SCALE GENOMIC DNA]</scope>
    <source>
        <strain evidence="4 5">BL-383-APC-3D</strain>
    </source>
</reference>
<evidence type="ECO:0000256" key="2">
    <source>
        <dbReference type="SAM" id="Phobius"/>
    </source>
</evidence>
<dbReference type="InterPro" id="IPR000620">
    <property type="entry name" value="EamA_dom"/>
</dbReference>
<name>A0AB36CNH4_9CORY</name>
<feature type="transmembrane region" description="Helical" evidence="2">
    <location>
        <begin position="48"/>
        <end position="70"/>
    </location>
</feature>
<keyword evidence="2" id="KW-0472">Membrane</keyword>
<gene>
    <name evidence="4" type="ORF">HF853_11135</name>
</gene>
<dbReference type="GO" id="GO:0016020">
    <property type="term" value="C:membrane"/>
    <property type="evidence" value="ECO:0007669"/>
    <property type="project" value="InterPro"/>
</dbReference>
<evidence type="ECO:0000313" key="5">
    <source>
        <dbReference type="Proteomes" id="UP000544551"/>
    </source>
</evidence>
<accession>A0AB36CNH4</accession>
<evidence type="ECO:0000313" key="4">
    <source>
        <dbReference type="EMBL" id="NME90214.1"/>
    </source>
</evidence>
<feature type="transmembrane region" description="Helical" evidence="2">
    <location>
        <begin position="15"/>
        <end position="36"/>
    </location>
</feature>
<evidence type="ECO:0000256" key="1">
    <source>
        <dbReference type="ARBA" id="ARBA00007362"/>
    </source>
</evidence>
<proteinExistence type="inferred from homology"/>
<dbReference type="Proteomes" id="UP000544551">
    <property type="component" value="Unassembled WGS sequence"/>
</dbReference>
<dbReference type="Pfam" id="PF00892">
    <property type="entry name" value="EamA"/>
    <property type="match status" value="1"/>
</dbReference>
<feature type="transmembrane region" description="Helical" evidence="2">
    <location>
        <begin position="76"/>
        <end position="96"/>
    </location>
</feature>
<keyword evidence="2" id="KW-1133">Transmembrane helix</keyword>
<comment type="similarity">
    <text evidence="1">Belongs to the EamA transporter family.</text>
</comment>
<dbReference type="AlphaFoldDB" id="A0AB36CNH4"/>
<evidence type="ECO:0000259" key="3">
    <source>
        <dbReference type="Pfam" id="PF00892"/>
    </source>
</evidence>
<comment type="caution">
    <text evidence="4">The sequence shown here is derived from an EMBL/GenBank/DDBJ whole genome shotgun (WGS) entry which is preliminary data.</text>
</comment>
<keyword evidence="2" id="KW-0812">Transmembrane</keyword>
<sequence>MLYSSQWASQLGLDVISIAAIRFHLAWILSGVVAFSTIDMTSFSQGEITSTVVLSMLCITFPILLLQWGIILAPPFVAALIIAALPAVVMVTEILLGASVNPIQLVLLVLIVLITIGQAIKR</sequence>
<feature type="domain" description="EamA" evidence="3">
    <location>
        <begin position="7"/>
        <end position="114"/>
    </location>
</feature>
<protein>
    <submittedName>
        <fullName evidence="4">EamA family transporter</fullName>
    </submittedName>
</protein>
<dbReference type="EMBL" id="JABAFZ010000010">
    <property type="protein sequence ID" value="NME90214.1"/>
    <property type="molecule type" value="Genomic_DNA"/>
</dbReference>